<keyword evidence="3" id="KW-1185">Reference proteome</keyword>
<dbReference type="InterPro" id="IPR010982">
    <property type="entry name" value="Lambda_DNA-bd_dom_sf"/>
</dbReference>
<protein>
    <submittedName>
        <fullName evidence="2">Helix-turn-helix transcriptional regulator</fullName>
    </submittedName>
</protein>
<dbReference type="SUPFAM" id="SSF47413">
    <property type="entry name" value="lambda repressor-like DNA-binding domains"/>
    <property type="match status" value="1"/>
</dbReference>
<comment type="caution">
    <text evidence="2">The sequence shown here is derived from an EMBL/GenBank/DDBJ whole genome shotgun (WGS) entry which is preliminary data.</text>
</comment>
<reference evidence="2 3" key="1">
    <citation type="submission" date="2020-06" db="EMBL/GenBank/DDBJ databases">
        <title>Taxonomy, biology and ecology of Rhodococcus bacteria occurring in California pistachio and other woody hosts as revealed by genome sequence analyses.</title>
        <authorList>
            <person name="Gai Y."/>
            <person name="Riely B."/>
        </authorList>
    </citation>
    <scope>NUCLEOTIDE SEQUENCE [LARGE SCALE GENOMIC DNA]</scope>
    <source>
        <strain evidence="2 3">BP-281</strain>
    </source>
</reference>
<feature type="domain" description="HTH cro/C1-type" evidence="1">
    <location>
        <begin position="21"/>
        <end position="73"/>
    </location>
</feature>
<dbReference type="RefSeq" id="WP_222683876.1">
    <property type="nucleotide sequence ID" value="NZ_JABUBT010000015.1"/>
</dbReference>
<dbReference type="PROSITE" id="PS50943">
    <property type="entry name" value="HTH_CROC1"/>
    <property type="match status" value="1"/>
</dbReference>
<evidence type="ECO:0000259" key="1">
    <source>
        <dbReference type="PROSITE" id="PS50943"/>
    </source>
</evidence>
<dbReference type="SMART" id="SM00530">
    <property type="entry name" value="HTH_XRE"/>
    <property type="match status" value="1"/>
</dbReference>
<dbReference type="Pfam" id="PF01381">
    <property type="entry name" value="HTH_3"/>
    <property type="match status" value="1"/>
</dbReference>
<gene>
    <name evidence="2" type="ORF">HQ603_07290</name>
</gene>
<accession>A0ABS7P2C2</accession>
<dbReference type="EMBL" id="JABUBU010000003">
    <property type="protein sequence ID" value="MBY6366555.1"/>
    <property type="molecule type" value="Genomic_DNA"/>
</dbReference>
<dbReference type="Proteomes" id="UP000825228">
    <property type="component" value="Unassembled WGS sequence"/>
</dbReference>
<sequence>MATPRRSRRPDNPSLARSFVARRLQLGLTQSELALLAGVGRSTVQAVEGGKDSAQIDGVQAIADALGCDLVLMTRAGTVVDGRNP</sequence>
<evidence type="ECO:0000313" key="2">
    <source>
        <dbReference type="EMBL" id="MBY6366555.1"/>
    </source>
</evidence>
<name>A0ABS7P2C2_9NOCA</name>
<evidence type="ECO:0000313" key="3">
    <source>
        <dbReference type="Proteomes" id="UP000825228"/>
    </source>
</evidence>
<proteinExistence type="predicted"/>
<dbReference type="CDD" id="cd00093">
    <property type="entry name" value="HTH_XRE"/>
    <property type="match status" value="1"/>
</dbReference>
<organism evidence="2 3">
    <name type="scientific">Rhodococcoides corynebacterioides</name>
    <dbReference type="NCBI Taxonomy" id="53972"/>
    <lineage>
        <taxon>Bacteria</taxon>
        <taxon>Bacillati</taxon>
        <taxon>Actinomycetota</taxon>
        <taxon>Actinomycetes</taxon>
        <taxon>Mycobacteriales</taxon>
        <taxon>Nocardiaceae</taxon>
        <taxon>Rhodococcoides</taxon>
    </lineage>
</organism>
<dbReference type="Gene3D" id="1.10.260.40">
    <property type="entry name" value="lambda repressor-like DNA-binding domains"/>
    <property type="match status" value="1"/>
</dbReference>
<dbReference type="InterPro" id="IPR001387">
    <property type="entry name" value="Cro/C1-type_HTH"/>
</dbReference>